<sequence length="571" mass="59171">MVGLLIRLRFAIQSHTLPWKRFLGLTFGVVGVVLTWAAVIASEPAARHDVAVVALTMWFVGWLVGPILTSGASVLRPEYFTLLPLDGRRVGLGLLATVFVGVGGAITVLGLSAVVAYGVISAAWWAVLVAVVATVLFTVATVGLSRAVYALLGAAMKSRLGVELAAIQYGALIACMFAGWLVVAPVVTVVPVFLSGGLGGAPAAVLDRTPAGWAIGSVDAAAAGDAPGALGLLALLALFAAAAVVAAVHLLTPDVDGRASRRRLRPPTVRVAPRRPILPATPLGAVVGKELRTWWRDPWRSLEVRSSIWFGIFMAIFLTIAGAGDWAAWAAVAVCLMVAASGANLYGQDGTALWQLVVAQSPEAIRADVRGRQVGIVASIGLPAIALCGAITALTGSWDMAVLVLTAIVVVLGVGSGMSALLSVLAVTPGVDPARRANPTDAGENSLAIQVAMWLTMTMAVPTLLPLALHLFGGWGADAWWARPVLLLLALLHGGVVAWALGGIATRRLTARLPETFARLRFPTLRVAGASAGGGLLGAFERQTEKAAHDARKAAEGKRKVIEEVTEPTSS</sequence>
<feature type="transmembrane region" description="Helical" evidence="2">
    <location>
        <begin position="447"/>
        <end position="469"/>
    </location>
</feature>
<accession>A0ABP8KZ04</accession>
<feature type="transmembrane region" description="Helical" evidence="2">
    <location>
        <begin position="169"/>
        <end position="194"/>
    </location>
</feature>
<name>A0ABP8KZ04_9MICO</name>
<dbReference type="RefSeq" id="WP_345215292.1">
    <property type="nucleotide sequence ID" value="NZ_BAABGN010000002.1"/>
</dbReference>
<keyword evidence="2" id="KW-0812">Transmembrane</keyword>
<feature type="region of interest" description="Disordered" evidence="1">
    <location>
        <begin position="548"/>
        <end position="571"/>
    </location>
</feature>
<feature type="compositionally biased region" description="Basic and acidic residues" evidence="1">
    <location>
        <begin position="548"/>
        <end position="563"/>
    </location>
</feature>
<protein>
    <recommendedName>
        <fullName evidence="5">ABC-2 type transport system permease protein</fullName>
    </recommendedName>
</protein>
<feature type="transmembrane region" description="Helical" evidence="2">
    <location>
        <begin position="326"/>
        <end position="346"/>
    </location>
</feature>
<feature type="transmembrane region" description="Helical" evidence="2">
    <location>
        <begin position="123"/>
        <end position="149"/>
    </location>
</feature>
<comment type="caution">
    <text evidence="3">The sequence shown here is derived from an EMBL/GenBank/DDBJ whole genome shotgun (WGS) entry which is preliminary data.</text>
</comment>
<feature type="transmembrane region" description="Helical" evidence="2">
    <location>
        <begin position="374"/>
        <end position="394"/>
    </location>
</feature>
<evidence type="ECO:0008006" key="5">
    <source>
        <dbReference type="Google" id="ProtNLM"/>
    </source>
</evidence>
<feature type="transmembrane region" description="Helical" evidence="2">
    <location>
        <begin position="400"/>
        <end position="427"/>
    </location>
</feature>
<evidence type="ECO:0000313" key="4">
    <source>
        <dbReference type="Proteomes" id="UP001500622"/>
    </source>
</evidence>
<feature type="transmembrane region" description="Helical" evidence="2">
    <location>
        <begin position="302"/>
        <end position="320"/>
    </location>
</feature>
<keyword evidence="4" id="KW-1185">Reference proteome</keyword>
<evidence type="ECO:0000256" key="2">
    <source>
        <dbReference type="SAM" id="Phobius"/>
    </source>
</evidence>
<dbReference type="Proteomes" id="UP001500622">
    <property type="component" value="Unassembled WGS sequence"/>
</dbReference>
<proteinExistence type="predicted"/>
<organism evidence="3 4">
    <name type="scientific">Georgenia halophila</name>
    <dbReference type="NCBI Taxonomy" id="620889"/>
    <lineage>
        <taxon>Bacteria</taxon>
        <taxon>Bacillati</taxon>
        <taxon>Actinomycetota</taxon>
        <taxon>Actinomycetes</taxon>
        <taxon>Micrococcales</taxon>
        <taxon>Bogoriellaceae</taxon>
        <taxon>Georgenia</taxon>
    </lineage>
</organism>
<feature type="transmembrane region" description="Helical" evidence="2">
    <location>
        <begin position="21"/>
        <end position="39"/>
    </location>
</feature>
<keyword evidence="2" id="KW-1133">Transmembrane helix</keyword>
<feature type="transmembrane region" description="Helical" evidence="2">
    <location>
        <begin position="229"/>
        <end position="252"/>
    </location>
</feature>
<evidence type="ECO:0000313" key="3">
    <source>
        <dbReference type="EMBL" id="GAA4418974.1"/>
    </source>
</evidence>
<reference evidence="4" key="1">
    <citation type="journal article" date="2019" name="Int. J. Syst. Evol. Microbiol.">
        <title>The Global Catalogue of Microorganisms (GCM) 10K type strain sequencing project: providing services to taxonomists for standard genome sequencing and annotation.</title>
        <authorList>
            <consortium name="The Broad Institute Genomics Platform"/>
            <consortium name="The Broad Institute Genome Sequencing Center for Infectious Disease"/>
            <person name="Wu L."/>
            <person name="Ma J."/>
        </authorList>
    </citation>
    <scope>NUCLEOTIDE SEQUENCE [LARGE SCALE GENOMIC DNA]</scope>
    <source>
        <strain evidence="4">JCM 17810</strain>
    </source>
</reference>
<feature type="transmembrane region" description="Helical" evidence="2">
    <location>
        <begin position="481"/>
        <end position="502"/>
    </location>
</feature>
<gene>
    <name evidence="3" type="ORF">GCM10023169_09170</name>
</gene>
<dbReference type="EMBL" id="BAABGN010000002">
    <property type="protein sequence ID" value="GAA4418974.1"/>
    <property type="molecule type" value="Genomic_DNA"/>
</dbReference>
<feature type="transmembrane region" description="Helical" evidence="2">
    <location>
        <begin position="51"/>
        <end position="69"/>
    </location>
</feature>
<feature type="transmembrane region" description="Helical" evidence="2">
    <location>
        <begin position="90"/>
        <end position="117"/>
    </location>
</feature>
<evidence type="ECO:0000256" key="1">
    <source>
        <dbReference type="SAM" id="MobiDB-lite"/>
    </source>
</evidence>
<keyword evidence="2" id="KW-0472">Membrane</keyword>